<name>A0A815SSP4_9BILA</name>
<sequence>MPILCCKEDECKKKFRRCFFFLRLNLFILEIDLLPTMGSNSSKAKIDALECQQQALMEQGYEEVLKINDNTDGSCYPFAIETTRYHGYAKQLIAAIDPFGWQNITDSIARDIKADEHFQVISPTKTVTISCY</sequence>
<dbReference type="EMBL" id="CAJNOT010006831">
    <property type="protein sequence ID" value="CAF1496896.1"/>
    <property type="molecule type" value="Genomic_DNA"/>
</dbReference>
<evidence type="ECO:0000313" key="2">
    <source>
        <dbReference type="Proteomes" id="UP000663864"/>
    </source>
</evidence>
<gene>
    <name evidence="1" type="ORF">ZHD862_LOCUS37269</name>
</gene>
<dbReference type="AlphaFoldDB" id="A0A815SSP4"/>
<evidence type="ECO:0000313" key="1">
    <source>
        <dbReference type="EMBL" id="CAF1496896.1"/>
    </source>
</evidence>
<organism evidence="1 2">
    <name type="scientific">Rotaria sordida</name>
    <dbReference type="NCBI Taxonomy" id="392033"/>
    <lineage>
        <taxon>Eukaryota</taxon>
        <taxon>Metazoa</taxon>
        <taxon>Spiralia</taxon>
        <taxon>Gnathifera</taxon>
        <taxon>Rotifera</taxon>
        <taxon>Eurotatoria</taxon>
        <taxon>Bdelloidea</taxon>
        <taxon>Philodinida</taxon>
        <taxon>Philodinidae</taxon>
        <taxon>Rotaria</taxon>
    </lineage>
</organism>
<reference evidence="1" key="1">
    <citation type="submission" date="2021-02" db="EMBL/GenBank/DDBJ databases">
        <authorList>
            <person name="Nowell W R."/>
        </authorList>
    </citation>
    <scope>NUCLEOTIDE SEQUENCE</scope>
</reference>
<comment type="caution">
    <text evidence="1">The sequence shown here is derived from an EMBL/GenBank/DDBJ whole genome shotgun (WGS) entry which is preliminary data.</text>
</comment>
<protein>
    <submittedName>
        <fullName evidence="1">Uncharacterized protein</fullName>
    </submittedName>
</protein>
<proteinExistence type="predicted"/>
<dbReference type="Proteomes" id="UP000663864">
    <property type="component" value="Unassembled WGS sequence"/>
</dbReference>
<accession>A0A815SSP4</accession>